<gene>
    <name evidence="1" type="ORF">Pla100_51890</name>
</gene>
<accession>A0A5C5ZWG4</accession>
<evidence type="ECO:0000313" key="2">
    <source>
        <dbReference type="Proteomes" id="UP000316213"/>
    </source>
</evidence>
<protein>
    <submittedName>
        <fullName evidence="1">Uncharacterized protein</fullName>
    </submittedName>
</protein>
<proteinExistence type="predicted"/>
<dbReference type="OrthoDB" id="709269at2"/>
<comment type="caution">
    <text evidence="1">The sequence shown here is derived from an EMBL/GenBank/DDBJ whole genome shotgun (WGS) entry which is preliminary data.</text>
</comment>
<dbReference type="Proteomes" id="UP000316213">
    <property type="component" value="Unassembled WGS sequence"/>
</dbReference>
<organism evidence="1 2">
    <name type="scientific">Neorhodopirellula pilleata</name>
    <dbReference type="NCBI Taxonomy" id="2714738"/>
    <lineage>
        <taxon>Bacteria</taxon>
        <taxon>Pseudomonadati</taxon>
        <taxon>Planctomycetota</taxon>
        <taxon>Planctomycetia</taxon>
        <taxon>Pirellulales</taxon>
        <taxon>Pirellulaceae</taxon>
        <taxon>Neorhodopirellula</taxon>
    </lineage>
</organism>
<evidence type="ECO:0000313" key="1">
    <source>
        <dbReference type="EMBL" id="TWT91341.1"/>
    </source>
</evidence>
<dbReference type="AlphaFoldDB" id="A0A5C5ZWG4"/>
<dbReference type="EMBL" id="SJPM01000015">
    <property type="protein sequence ID" value="TWT91341.1"/>
    <property type="molecule type" value="Genomic_DNA"/>
</dbReference>
<name>A0A5C5ZWG4_9BACT</name>
<keyword evidence="2" id="KW-1185">Reference proteome</keyword>
<reference evidence="1 2" key="1">
    <citation type="submission" date="2019-02" db="EMBL/GenBank/DDBJ databases">
        <title>Deep-cultivation of Planctomycetes and their phenomic and genomic characterization uncovers novel biology.</title>
        <authorList>
            <person name="Wiegand S."/>
            <person name="Jogler M."/>
            <person name="Boedeker C."/>
            <person name="Pinto D."/>
            <person name="Vollmers J."/>
            <person name="Rivas-Marin E."/>
            <person name="Kohn T."/>
            <person name="Peeters S.H."/>
            <person name="Heuer A."/>
            <person name="Rast P."/>
            <person name="Oberbeckmann S."/>
            <person name="Bunk B."/>
            <person name="Jeske O."/>
            <person name="Meyerdierks A."/>
            <person name="Storesund J.E."/>
            <person name="Kallscheuer N."/>
            <person name="Luecker S."/>
            <person name="Lage O.M."/>
            <person name="Pohl T."/>
            <person name="Merkel B.J."/>
            <person name="Hornburger P."/>
            <person name="Mueller R.-W."/>
            <person name="Bruemmer F."/>
            <person name="Labrenz M."/>
            <person name="Spormann A.M."/>
            <person name="Op Den Camp H."/>
            <person name="Overmann J."/>
            <person name="Amann R."/>
            <person name="Jetten M.S.M."/>
            <person name="Mascher T."/>
            <person name="Medema M.H."/>
            <person name="Devos D.P."/>
            <person name="Kaster A.-K."/>
            <person name="Ovreas L."/>
            <person name="Rohde M."/>
            <person name="Galperin M.Y."/>
            <person name="Jogler C."/>
        </authorList>
    </citation>
    <scope>NUCLEOTIDE SEQUENCE [LARGE SCALE GENOMIC DNA]</scope>
    <source>
        <strain evidence="1 2">Pla100</strain>
    </source>
</reference>
<sequence>MKSKEFVESLKRLMPTVYELKNYGLMADDINDIQRCFVAEPVQVADSLEFKSPIHELLACYSCSSLEIAGVSWKRKIIAMANGDCFASMELDPIVVEHQSGRILLLNHATMEFDAGTMVCASGSEEFLDAMIEVATIYRQKDRWRGRIDEATVRCVGKACASASEQFFSSLLFTACRI</sequence>
<dbReference type="RefSeq" id="WP_146581215.1">
    <property type="nucleotide sequence ID" value="NZ_SJPM01000015.1"/>
</dbReference>